<name>A0A5S5CLJ1_9ACTN</name>
<dbReference type="Proteomes" id="UP000322499">
    <property type="component" value="Unassembled WGS sequence"/>
</dbReference>
<dbReference type="RefSeq" id="WP_166535093.1">
    <property type="nucleotide sequence ID" value="NZ_VNHW01000020.1"/>
</dbReference>
<proteinExistence type="predicted"/>
<keyword evidence="3" id="KW-1185">Reference proteome</keyword>
<protein>
    <submittedName>
        <fullName evidence="2">Uncharacterized protein</fullName>
    </submittedName>
</protein>
<dbReference type="AlphaFoldDB" id="A0A5S5CLJ1"/>
<reference evidence="2 3" key="1">
    <citation type="submission" date="2019-07" db="EMBL/GenBank/DDBJ databases">
        <title>Genomic Encyclopedia of Archaeal and Bacterial Type Strains, Phase II (KMG-II): from individual species to whole genera.</title>
        <authorList>
            <person name="Goeker M."/>
        </authorList>
    </citation>
    <scope>NUCLEOTIDE SEQUENCE [LARGE SCALE GENOMIC DNA]</scope>
    <source>
        <strain evidence="2 3">DSM 46842</strain>
    </source>
</reference>
<comment type="caution">
    <text evidence="2">The sequence shown here is derived from an EMBL/GenBank/DDBJ whole genome shotgun (WGS) entry which is preliminary data.</text>
</comment>
<feature type="region of interest" description="Disordered" evidence="1">
    <location>
        <begin position="84"/>
        <end position="105"/>
    </location>
</feature>
<evidence type="ECO:0000313" key="3">
    <source>
        <dbReference type="Proteomes" id="UP000322499"/>
    </source>
</evidence>
<accession>A0A5S5CLJ1</accession>
<evidence type="ECO:0000313" key="2">
    <source>
        <dbReference type="EMBL" id="TYP82057.1"/>
    </source>
</evidence>
<dbReference type="EMBL" id="VNHW01000020">
    <property type="protein sequence ID" value="TYP82057.1"/>
    <property type="molecule type" value="Genomic_DNA"/>
</dbReference>
<sequence length="297" mass="32502">MSNIPSAACERGDHRPNAADTSCAVRLRCNRGRACTAAETVVVGDQRVKVGAAAARPLCDSCERAVAAVLADVPQLYADLEQAMPHRPSSTNRSGGGGRSGPLGSPLLLNGPALHLQEVVHQLLTVWEDVVRDTAGLSAVVRTDEDPWERTKRRGRAGRETQMAARLLSAHLTAWVVHPATEYAVTRSNADPNDPRAVPQLDAPMYVTEAGWKAADRLLHWRSRVRVTLGLTKATTLRDEPCMYCKVRAVVETAGDDHIRCQACSRAWTREEYHAKVRGFEPYLRKLAKAERRGATS</sequence>
<evidence type="ECO:0000256" key="1">
    <source>
        <dbReference type="SAM" id="MobiDB-lite"/>
    </source>
</evidence>
<gene>
    <name evidence="2" type="ORF">BD833_12041</name>
</gene>
<organism evidence="2 3">
    <name type="scientific">Blastococcus xanthinilyticus</name>
    <dbReference type="NCBI Taxonomy" id="1564164"/>
    <lineage>
        <taxon>Bacteria</taxon>
        <taxon>Bacillati</taxon>
        <taxon>Actinomycetota</taxon>
        <taxon>Actinomycetes</taxon>
        <taxon>Geodermatophilales</taxon>
        <taxon>Geodermatophilaceae</taxon>
        <taxon>Blastococcus</taxon>
    </lineage>
</organism>